<dbReference type="Gene3D" id="3.90.550.10">
    <property type="entry name" value="Spore Coat Polysaccharide Biosynthesis Protein SpsA, Chain A"/>
    <property type="match status" value="1"/>
</dbReference>
<evidence type="ECO:0000313" key="2">
    <source>
        <dbReference type="EMBL" id="PCI24937.1"/>
    </source>
</evidence>
<dbReference type="GO" id="GO:0016740">
    <property type="term" value="F:transferase activity"/>
    <property type="evidence" value="ECO:0007669"/>
    <property type="project" value="UniProtKB-KW"/>
</dbReference>
<dbReference type="SUPFAM" id="SSF53448">
    <property type="entry name" value="Nucleotide-diphospho-sugar transferases"/>
    <property type="match status" value="1"/>
</dbReference>
<protein>
    <submittedName>
        <fullName evidence="2">Glycosyl transferase</fullName>
    </submittedName>
</protein>
<accession>A0A2A4SW08</accession>
<dbReference type="CDD" id="cd00761">
    <property type="entry name" value="Glyco_tranf_GTA_type"/>
    <property type="match status" value="1"/>
</dbReference>
<dbReference type="AlphaFoldDB" id="A0A2A4SW08"/>
<dbReference type="InterPro" id="IPR001173">
    <property type="entry name" value="Glyco_trans_2-like"/>
</dbReference>
<organism evidence="2 3">
    <name type="scientific">SAR324 cluster bacterium</name>
    <dbReference type="NCBI Taxonomy" id="2024889"/>
    <lineage>
        <taxon>Bacteria</taxon>
        <taxon>Deltaproteobacteria</taxon>
        <taxon>SAR324 cluster</taxon>
    </lineage>
</organism>
<comment type="caution">
    <text evidence="2">The sequence shown here is derived from an EMBL/GenBank/DDBJ whole genome shotgun (WGS) entry which is preliminary data.</text>
</comment>
<dbReference type="Pfam" id="PF00535">
    <property type="entry name" value="Glycos_transf_2"/>
    <property type="match status" value="1"/>
</dbReference>
<evidence type="ECO:0000259" key="1">
    <source>
        <dbReference type="Pfam" id="PF00535"/>
    </source>
</evidence>
<sequence>MVPSVKPNISVIIPFFNRAATVFRAIDSVLQQEYSDFELILVDDGSTDTAAEQIEQRYGQQLLLLRQENRGVSAARNYGVQASQGEWIAFLDSDDHWHPSKLQSQINYLEKHPAIRICQTEEIWIRNGKRVNAHKKHKKPSGWIFEESLMFCTVSPSSTLLSRQLFEESGGFDEALMACEDYDLWLRITCRNPVALLPELLLNKTGGHADQLSGKFPVMDCFRIYSILKVLSNGCLSPHQEEQTLAILNHKLEVMRKGAQKRGKDIRDILQITDKIKSERNFLDHQQLLQEVLLQREWI</sequence>
<dbReference type="InterPro" id="IPR050834">
    <property type="entry name" value="Glycosyltransf_2"/>
</dbReference>
<dbReference type="PANTHER" id="PTHR43685:SF2">
    <property type="entry name" value="GLYCOSYLTRANSFERASE 2-LIKE DOMAIN-CONTAINING PROTEIN"/>
    <property type="match status" value="1"/>
</dbReference>
<dbReference type="InterPro" id="IPR029044">
    <property type="entry name" value="Nucleotide-diphossugar_trans"/>
</dbReference>
<dbReference type="PANTHER" id="PTHR43685">
    <property type="entry name" value="GLYCOSYLTRANSFERASE"/>
    <property type="match status" value="1"/>
</dbReference>
<gene>
    <name evidence="2" type="ORF">COB67_11290</name>
</gene>
<feature type="domain" description="Glycosyltransferase 2-like" evidence="1">
    <location>
        <begin position="10"/>
        <end position="122"/>
    </location>
</feature>
<dbReference type="EMBL" id="NVSR01000118">
    <property type="protein sequence ID" value="PCI24937.1"/>
    <property type="molecule type" value="Genomic_DNA"/>
</dbReference>
<proteinExistence type="predicted"/>
<keyword evidence="2" id="KW-0808">Transferase</keyword>
<dbReference type="Proteomes" id="UP000218113">
    <property type="component" value="Unassembled WGS sequence"/>
</dbReference>
<evidence type="ECO:0000313" key="3">
    <source>
        <dbReference type="Proteomes" id="UP000218113"/>
    </source>
</evidence>
<reference evidence="3" key="1">
    <citation type="submission" date="2017-08" db="EMBL/GenBank/DDBJ databases">
        <title>A dynamic microbial community with high functional redundancy inhabits the cold, oxic subseafloor aquifer.</title>
        <authorList>
            <person name="Tully B.J."/>
            <person name="Wheat C.G."/>
            <person name="Glazer B.T."/>
            <person name="Huber J.A."/>
        </authorList>
    </citation>
    <scope>NUCLEOTIDE SEQUENCE [LARGE SCALE GENOMIC DNA]</scope>
</reference>
<name>A0A2A4SW08_9DELT</name>